<gene>
    <name evidence="2" type="ORF">AVEN_193629_1</name>
</gene>
<name>A0A4Y2HEW2_ARAVE</name>
<evidence type="ECO:0000256" key="1">
    <source>
        <dbReference type="SAM" id="MobiDB-lite"/>
    </source>
</evidence>
<protein>
    <submittedName>
        <fullName evidence="2">Uncharacterized protein</fullName>
    </submittedName>
</protein>
<sequence length="133" mass="14917">MRRRRVKPACDRHISARLRQLGNVAKPGTFSDAGTNGNRWETAPRLRSPSYADEYTATAAADIAPSDYHLLQQLIWFLVGQDFPNDDDMQTVVAGRQLHDHARPHAPMSTQQLLQRLIREPILLPATTICSSS</sequence>
<accession>A0A4Y2HEW2</accession>
<evidence type="ECO:0000313" key="2">
    <source>
        <dbReference type="EMBL" id="GBM63827.1"/>
    </source>
</evidence>
<dbReference type="AlphaFoldDB" id="A0A4Y2HEW2"/>
<keyword evidence="3" id="KW-1185">Reference proteome</keyword>
<organism evidence="2 3">
    <name type="scientific">Araneus ventricosus</name>
    <name type="common">Orbweaver spider</name>
    <name type="synonym">Epeira ventricosa</name>
    <dbReference type="NCBI Taxonomy" id="182803"/>
    <lineage>
        <taxon>Eukaryota</taxon>
        <taxon>Metazoa</taxon>
        <taxon>Ecdysozoa</taxon>
        <taxon>Arthropoda</taxon>
        <taxon>Chelicerata</taxon>
        <taxon>Arachnida</taxon>
        <taxon>Araneae</taxon>
        <taxon>Araneomorphae</taxon>
        <taxon>Entelegynae</taxon>
        <taxon>Araneoidea</taxon>
        <taxon>Araneidae</taxon>
        <taxon>Araneus</taxon>
    </lineage>
</organism>
<dbReference type="EMBL" id="BGPR01001892">
    <property type="protein sequence ID" value="GBM63827.1"/>
    <property type="molecule type" value="Genomic_DNA"/>
</dbReference>
<proteinExistence type="predicted"/>
<comment type="caution">
    <text evidence="2">The sequence shown here is derived from an EMBL/GenBank/DDBJ whole genome shotgun (WGS) entry which is preliminary data.</text>
</comment>
<feature type="region of interest" description="Disordered" evidence="1">
    <location>
        <begin position="25"/>
        <end position="44"/>
    </location>
</feature>
<reference evidence="2 3" key="1">
    <citation type="journal article" date="2019" name="Sci. Rep.">
        <title>Orb-weaving spider Araneus ventricosus genome elucidates the spidroin gene catalogue.</title>
        <authorList>
            <person name="Kono N."/>
            <person name="Nakamura H."/>
            <person name="Ohtoshi R."/>
            <person name="Moran D.A.P."/>
            <person name="Shinohara A."/>
            <person name="Yoshida Y."/>
            <person name="Fujiwara M."/>
            <person name="Mori M."/>
            <person name="Tomita M."/>
            <person name="Arakawa K."/>
        </authorList>
    </citation>
    <scope>NUCLEOTIDE SEQUENCE [LARGE SCALE GENOMIC DNA]</scope>
</reference>
<dbReference type="Proteomes" id="UP000499080">
    <property type="component" value="Unassembled WGS sequence"/>
</dbReference>
<evidence type="ECO:0000313" key="3">
    <source>
        <dbReference type="Proteomes" id="UP000499080"/>
    </source>
</evidence>